<keyword evidence="3" id="KW-1185">Reference proteome</keyword>
<dbReference type="PANTHER" id="PTHR34292">
    <property type="entry name" value="OUTER SPORE WALL PROTEIN LDS1"/>
    <property type="match status" value="1"/>
</dbReference>
<name>A0ABR4I353_9EURO</name>
<dbReference type="EMBL" id="JBFXLS010000060">
    <property type="protein sequence ID" value="KAL2822155.1"/>
    <property type="molecule type" value="Genomic_DNA"/>
</dbReference>
<keyword evidence="1" id="KW-0812">Transmembrane</keyword>
<dbReference type="InterPro" id="IPR052786">
    <property type="entry name" value="Spore_wall_assembly"/>
</dbReference>
<sequence length="282" mass="29940">MSDRAQEALRAESKHLSAVASDIAFSGAYLYPFKGILHLLTHPALYTPLKSILLKTLVSGISITTTLFIFTYIPQTTFMALFSGPFAPLSAALLVLAEASAVTSFVARAFLMRGALLDIFDAVLLERGCEGLVSNGRVVKGSSSVRGVWGRLGGLVQRPFGSAGAAGSGSGSGAGGGWLGGMAKSFLLLPLNFIPVIGTLMYVYVSGKRVGPGLHERFFQLRGFDERERGEWVRERRGGYTGLGMASVLLEMVPFASMVFEFSNAVGAALWAADLEKASSSK</sequence>
<reference evidence="2 3" key="1">
    <citation type="submission" date="2024-07" db="EMBL/GenBank/DDBJ databases">
        <title>Section-level genome sequencing and comparative genomics of Aspergillus sections Usti and Cavernicolus.</title>
        <authorList>
            <consortium name="Lawrence Berkeley National Laboratory"/>
            <person name="Nybo J.L."/>
            <person name="Vesth T.C."/>
            <person name="Theobald S."/>
            <person name="Frisvad J.C."/>
            <person name="Larsen T.O."/>
            <person name="Kjaerboelling I."/>
            <person name="Rothschild-Mancinelli K."/>
            <person name="Lyhne E.K."/>
            <person name="Kogle M.E."/>
            <person name="Barry K."/>
            <person name="Clum A."/>
            <person name="Na H."/>
            <person name="Ledsgaard L."/>
            <person name="Lin J."/>
            <person name="Lipzen A."/>
            <person name="Kuo A."/>
            <person name="Riley R."/>
            <person name="Mondo S."/>
            <person name="LaButti K."/>
            <person name="Haridas S."/>
            <person name="Pangalinan J."/>
            <person name="Salamov A.A."/>
            <person name="Simmons B.A."/>
            <person name="Magnuson J.K."/>
            <person name="Chen J."/>
            <person name="Drula E."/>
            <person name="Henrissat B."/>
            <person name="Wiebenga A."/>
            <person name="Lubbers R.J."/>
            <person name="Gomes A.C."/>
            <person name="Makela M.R."/>
            <person name="Stajich J."/>
            <person name="Grigoriev I.V."/>
            <person name="Mortensen U.H."/>
            <person name="De vries R.P."/>
            <person name="Baker S.E."/>
            <person name="Andersen M.R."/>
        </authorList>
    </citation>
    <scope>NUCLEOTIDE SEQUENCE [LARGE SCALE GENOMIC DNA]</scope>
    <source>
        <strain evidence="2 3">CBS 600.67</strain>
    </source>
</reference>
<evidence type="ECO:0000313" key="2">
    <source>
        <dbReference type="EMBL" id="KAL2822155.1"/>
    </source>
</evidence>
<proteinExistence type="predicted"/>
<dbReference type="PANTHER" id="PTHR34292:SF2">
    <property type="entry name" value="OUTER SPORE WALL PROTEIN LDS1"/>
    <property type="match status" value="1"/>
</dbReference>
<gene>
    <name evidence="2" type="ORF">BDW59DRAFT_173963</name>
</gene>
<dbReference type="Proteomes" id="UP001610335">
    <property type="component" value="Unassembled WGS sequence"/>
</dbReference>
<keyword evidence="1" id="KW-0472">Membrane</keyword>
<feature type="transmembrane region" description="Helical" evidence="1">
    <location>
        <begin position="186"/>
        <end position="205"/>
    </location>
</feature>
<keyword evidence="1" id="KW-1133">Transmembrane helix</keyword>
<evidence type="ECO:0008006" key="4">
    <source>
        <dbReference type="Google" id="ProtNLM"/>
    </source>
</evidence>
<evidence type="ECO:0000313" key="3">
    <source>
        <dbReference type="Proteomes" id="UP001610335"/>
    </source>
</evidence>
<comment type="caution">
    <text evidence="2">The sequence shown here is derived from an EMBL/GenBank/DDBJ whole genome shotgun (WGS) entry which is preliminary data.</text>
</comment>
<evidence type="ECO:0000256" key="1">
    <source>
        <dbReference type="SAM" id="Phobius"/>
    </source>
</evidence>
<accession>A0ABR4I353</accession>
<feature type="transmembrane region" description="Helical" evidence="1">
    <location>
        <begin position="52"/>
        <end position="73"/>
    </location>
</feature>
<feature type="transmembrane region" description="Helical" evidence="1">
    <location>
        <begin position="85"/>
        <end position="107"/>
    </location>
</feature>
<protein>
    <recommendedName>
        <fullName evidence="4">Outer spore wall protein RRT8</fullName>
    </recommendedName>
</protein>
<organism evidence="2 3">
    <name type="scientific">Aspergillus cavernicola</name>
    <dbReference type="NCBI Taxonomy" id="176166"/>
    <lineage>
        <taxon>Eukaryota</taxon>
        <taxon>Fungi</taxon>
        <taxon>Dikarya</taxon>
        <taxon>Ascomycota</taxon>
        <taxon>Pezizomycotina</taxon>
        <taxon>Eurotiomycetes</taxon>
        <taxon>Eurotiomycetidae</taxon>
        <taxon>Eurotiales</taxon>
        <taxon>Aspergillaceae</taxon>
        <taxon>Aspergillus</taxon>
        <taxon>Aspergillus subgen. Nidulantes</taxon>
    </lineage>
</organism>